<protein>
    <submittedName>
        <fullName evidence="6">Dehydrogenase</fullName>
    </submittedName>
</protein>
<evidence type="ECO:0000256" key="3">
    <source>
        <dbReference type="ARBA" id="ARBA00023004"/>
    </source>
</evidence>
<comment type="similarity">
    <text evidence="1">Belongs to the prokaryotic molybdopterin-containing oxidoreductase family.</text>
</comment>
<dbReference type="Gene3D" id="3.40.50.740">
    <property type="match status" value="1"/>
</dbReference>
<keyword evidence="3" id="KW-0408">Iron</keyword>
<dbReference type="Proteomes" id="UP000245461">
    <property type="component" value="Unassembled WGS sequence"/>
</dbReference>
<comment type="caution">
    <text evidence="6">The sequence shown here is derived from an EMBL/GenBank/DDBJ whole genome shotgun (WGS) entry which is preliminary data.</text>
</comment>
<dbReference type="Gene3D" id="2.40.40.20">
    <property type="match status" value="1"/>
</dbReference>
<evidence type="ECO:0000256" key="1">
    <source>
        <dbReference type="ARBA" id="ARBA00010312"/>
    </source>
</evidence>
<dbReference type="RefSeq" id="WP_109903047.1">
    <property type="nucleotide sequence ID" value="NZ_QGLE01000002.1"/>
</dbReference>
<keyword evidence="2" id="KW-0479">Metal-binding</keyword>
<dbReference type="Gene3D" id="2.20.25.90">
    <property type="entry name" value="ADC-like domains"/>
    <property type="match status" value="1"/>
</dbReference>
<feature type="domain" description="4Fe-4S Mo/W bis-MGD-type" evidence="5">
    <location>
        <begin position="1"/>
        <end position="57"/>
    </location>
</feature>
<dbReference type="PROSITE" id="PS51669">
    <property type="entry name" value="4FE4S_MOW_BIS_MGD"/>
    <property type="match status" value="1"/>
</dbReference>
<keyword evidence="4" id="KW-0411">Iron-sulfur</keyword>
<dbReference type="GO" id="GO:0043546">
    <property type="term" value="F:molybdopterin cofactor binding"/>
    <property type="evidence" value="ECO:0007669"/>
    <property type="project" value="InterPro"/>
</dbReference>
<accession>A0A317EG08</accession>
<evidence type="ECO:0000256" key="4">
    <source>
        <dbReference type="ARBA" id="ARBA00023014"/>
    </source>
</evidence>
<dbReference type="GO" id="GO:0016491">
    <property type="term" value="F:oxidoreductase activity"/>
    <property type="evidence" value="ECO:0007669"/>
    <property type="project" value="InterPro"/>
</dbReference>
<dbReference type="OrthoDB" id="9759518at2"/>
<dbReference type="InterPro" id="IPR006656">
    <property type="entry name" value="Mopterin_OxRdtase"/>
</dbReference>
<dbReference type="Pfam" id="PF01568">
    <property type="entry name" value="Molydop_binding"/>
    <property type="match status" value="1"/>
</dbReference>
<dbReference type="InterPro" id="IPR006657">
    <property type="entry name" value="MoPterin_dinucl-bd_dom"/>
</dbReference>
<dbReference type="Gene3D" id="3.40.228.10">
    <property type="entry name" value="Dimethylsulfoxide Reductase, domain 2"/>
    <property type="match status" value="1"/>
</dbReference>
<dbReference type="EMBL" id="QGLE01000002">
    <property type="protein sequence ID" value="PWR25020.1"/>
    <property type="molecule type" value="Genomic_DNA"/>
</dbReference>
<dbReference type="GO" id="GO:0051536">
    <property type="term" value="F:iron-sulfur cluster binding"/>
    <property type="evidence" value="ECO:0007669"/>
    <property type="project" value="UniProtKB-KW"/>
</dbReference>
<keyword evidence="7" id="KW-1185">Reference proteome</keyword>
<evidence type="ECO:0000313" key="6">
    <source>
        <dbReference type="EMBL" id="PWR25020.1"/>
    </source>
</evidence>
<dbReference type="SUPFAM" id="SSF50692">
    <property type="entry name" value="ADC-like"/>
    <property type="match status" value="1"/>
</dbReference>
<evidence type="ECO:0000259" key="5">
    <source>
        <dbReference type="PROSITE" id="PS51669"/>
    </source>
</evidence>
<evidence type="ECO:0000256" key="2">
    <source>
        <dbReference type="ARBA" id="ARBA00022723"/>
    </source>
</evidence>
<dbReference type="AlphaFoldDB" id="A0A317EG08"/>
<organism evidence="6 7">
    <name type="scientific">Zavarzinia aquatilis</name>
    <dbReference type="NCBI Taxonomy" id="2211142"/>
    <lineage>
        <taxon>Bacteria</taxon>
        <taxon>Pseudomonadati</taxon>
        <taxon>Pseudomonadota</taxon>
        <taxon>Alphaproteobacteria</taxon>
        <taxon>Rhodospirillales</taxon>
        <taxon>Zavarziniaceae</taxon>
        <taxon>Zavarzinia</taxon>
    </lineage>
</organism>
<dbReference type="SMART" id="SM00926">
    <property type="entry name" value="Molybdop_Fe4S4"/>
    <property type="match status" value="1"/>
</dbReference>
<dbReference type="PANTHER" id="PTHR43742">
    <property type="entry name" value="TRIMETHYLAMINE-N-OXIDE REDUCTASE"/>
    <property type="match status" value="1"/>
</dbReference>
<proteinExistence type="inferred from homology"/>
<reference evidence="6 7" key="1">
    <citation type="submission" date="2018-05" db="EMBL/GenBank/DDBJ databases">
        <title>Zavarzinia sp. HR-AS.</title>
        <authorList>
            <person name="Lee Y."/>
            <person name="Jeon C.O."/>
        </authorList>
    </citation>
    <scope>NUCLEOTIDE SEQUENCE [LARGE SCALE GENOMIC DNA]</scope>
    <source>
        <strain evidence="6 7">HR-AS</strain>
    </source>
</reference>
<dbReference type="SUPFAM" id="SSF53706">
    <property type="entry name" value="Formate dehydrogenase/DMSO reductase, domains 1-3"/>
    <property type="match status" value="1"/>
</dbReference>
<dbReference type="Pfam" id="PF00384">
    <property type="entry name" value="Molybdopterin"/>
    <property type="match status" value="1"/>
</dbReference>
<evidence type="ECO:0000313" key="7">
    <source>
        <dbReference type="Proteomes" id="UP000245461"/>
    </source>
</evidence>
<name>A0A317EG08_9PROT</name>
<dbReference type="InterPro" id="IPR050612">
    <property type="entry name" value="Prok_Mopterin_Oxidored"/>
</dbReference>
<dbReference type="InterPro" id="IPR006963">
    <property type="entry name" value="Mopterin_OxRdtase_4Fe-4S_dom"/>
</dbReference>
<gene>
    <name evidence="6" type="ORF">DKG74_04430</name>
</gene>
<dbReference type="InterPro" id="IPR009010">
    <property type="entry name" value="Asp_de-COase-like_dom_sf"/>
</dbReference>
<dbReference type="GO" id="GO:0046872">
    <property type="term" value="F:metal ion binding"/>
    <property type="evidence" value="ECO:0007669"/>
    <property type="project" value="UniProtKB-KW"/>
</dbReference>
<sequence>MATHYRACHLCEAICGLEITVEDGKVTGIRGDRADVLSHGHICPKGVALKDLHEDPERLRHPVKRVGDDFVEISWDEAFETVGTRLAEIARVHGRDAIGAYLGNPTVHSVGMLTGGGPLLRLLKTKSVYSATSVDQLPHQLMAYWMYGHQNYLFIPDIDRTDFLLVFGGNPMASNGSLMTVPDFPGRLAALKARGGRMVVVDPRRTETARVADDHHFIRPGTDALVLLAMIHVLFAEGLADAGRLAVFTAGLDAVRAAVEPFTPEFAEDGSGLPAATIRRLARDLAAAPRAALYGRMGTSTQAFGTLCQWAIQLLNLLTGNLDTEGGTLLSHPAIEAGMAPRAAGGFARWTSRVRALPEFAGSLPVAALAEEIETGGPGQIRALLTVAGNPVSSTPNGRRLDAAFERLEFMVSVDFFVNETTRHADIILPPCSPLERGHYDLAFLTLAVRNVARWSDPLFEKPEGALHDWEVLAGIAEAFAAATGQDAPHMMSPEMLVDMGLQVGPYDLDLGRLRAAPHGVDLGPLRPSLPERLLTASGRIEAAPAGCLADLPRLMAAAGERHALVLIGRRHVRSNNSWMNNSQRLIKGPIRNRLQMHPADMELRQIRSGQTVAITSRIGEVRIEVEASEDVMPGVVCLPHGWGQGTRDGVRLSVAKGAGGVSFNDLSDEALLDAASGNAVLNGMPVEVRAVA</sequence>
<dbReference type="Pfam" id="PF04879">
    <property type="entry name" value="Molybdop_Fe4S4"/>
    <property type="match status" value="1"/>
</dbReference>